<dbReference type="InterPro" id="IPR000030">
    <property type="entry name" value="PPE_dom"/>
</dbReference>
<sequence length="470" mass="48544">MNFWNDWHDKATGQKTASERKAEAHDRNQRTEQSREQQDKYQGRGDQQAQDAGHGYDPAAISQHDNWSSWDHKHMKTMVDNVDVDGINSHGETWLRVGSKLSSSFEQFHSEVTTAVKGGWTGDAATAAATAPDGMAKWGKAMGAASEGTGSRMQQASTAAKQAQINMPDPVEFSWRRTLVNSAGGGFLGGLGGAALSGGKDAYDQHKEAQQAKQQAVDVMNRMYTQGYVEVDNTTPAFAAPDDDKGGVVPPEHRERKIIEWPAKPPPNHTGGGDHNGTDSTGSDNGNDRRTVLPTDPGRTDPSQFDPNDTHPDNPNLPTDRGRTDPSQFDPNGNHTGQGGVDPRTAHGAGGGGGMGGMPMMGGGGGLGGAGDSEYGGRGYGRGGAGMGAGSGSGASESGSGGRSGIGGSAAQEAMGGRGGAGRGGAGGMGGGRGGRKEEDGEHESPDYLVETDDVFGSGEMVAPPVIGES</sequence>
<feature type="region of interest" description="Disordered" evidence="2">
    <location>
        <begin position="258"/>
        <end position="470"/>
    </location>
</feature>
<feature type="compositionally biased region" description="Polar residues" evidence="2">
    <location>
        <begin position="325"/>
        <end position="335"/>
    </location>
</feature>
<keyword evidence="5" id="KW-1185">Reference proteome</keyword>
<proteinExistence type="inferred from homology"/>
<organism evidence="4 5">
    <name type="scientific">Labedaea rhizosphaerae</name>
    <dbReference type="NCBI Taxonomy" id="598644"/>
    <lineage>
        <taxon>Bacteria</taxon>
        <taxon>Bacillati</taxon>
        <taxon>Actinomycetota</taxon>
        <taxon>Actinomycetes</taxon>
        <taxon>Pseudonocardiales</taxon>
        <taxon>Pseudonocardiaceae</taxon>
        <taxon>Labedaea</taxon>
    </lineage>
</organism>
<dbReference type="InterPro" id="IPR038332">
    <property type="entry name" value="PPE_sf"/>
</dbReference>
<feature type="compositionally biased region" description="Gly residues" evidence="2">
    <location>
        <begin position="416"/>
        <end position="433"/>
    </location>
</feature>
<gene>
    <name evidence="4" type="ORF">EV186_101214</name>
</gene>
<protein>
    <submittedName>
        <fullName evidence="4">PPE family protein</fullName>
    </submittedName>
</protein>
<feature type="compositionally biased region" description="Basic and acidic residues" evidence="2">
    <location>
        <begin position="435"/>
        <end position="446"/>
    </location>
</feature>
<dbReference type="OrthoDB" id="3701058at2"/>
<evidence type="ECO:0000259" key="3">
    <source>
        <dbReference type="Pfam" id="PF00823"/>
    </source>
</evidence>
<evidence type="ECO:0000256" key="2">
    <source>
        <dbReference type="SAM" id="MobiDB-lite"/>
    </source>
</evidence>
<evidence type="ECO:0000256" key="1">
    <source>
        <dbReference type="ARBA" id="ARBA00010652"/>
    </source>
</evidence>
<feature type="compositionally biased region" description="Low complexity" evidence="2">
    <location>
        <begin position="44"/>
        <end position="55"/>
    </location>
</feature>
<feature type="compositionally biased region" description="Gly residues" evidence="2">
    <location>
        <begin position="348"/>
        <end position="408"/>
    </location>
</feature>
<dbReference type="SUPFAM" id="SSF140459">
    <property type="entry name" value="PE/PPE dimer-like"/>
    <property type="match status" value="1"/>
</dbReference>
<dbReference type="EMBL" id="SNXZ01000001">
    <property type="protein sequence ID" value="TDQ04271.1"/>
    <property type="molecule type" value="Genomic_DNA"/>
</dbReference>
<comment type="similarity">
    <text evidence="1">Belongs to the mycobacterial PPE family.</text>
</comment>
<comment type="caution">
    <text evidence="4">The sequence shown here is derived from an EMBL/GenBank/DDBJ whole genome shotgun (WGS) entry which is preliminary data.</text>
</comment>
<dbReference type="RefSeq" id="WP_133847202.1">
    <property type="nucleotide sequence ID" value="NZ_SNXZ01000001.1"/>
</dbReference>
<dbReference type="Pfam" id="PF00823">
    <property type="entry name" value="PPE"/>
    <property type="match status" value="1"/>
</dbReference>
<feature type="domain" description="PPE" evidence="3">
    <location>
        <begin position="92"/>
        <end position="180"/>
    </location>
</feature>
<evidence type="ECO:0000313" key="4">
    <source>
        <dbReference type="EMBL" id="TDQ04271.1"/>
    </source>
</evidence>
<feature type="region of interest" description="Disordered" evidence="2">
    <location>
        <begin position="1"/>
        <end position="64"/>
    </location>
</feature>
<dbReference type="PRINTS" id="PR01228">
    <property type="entry name" value="EGGSHELL"/>
</dbReference>
<evidence type="ECO:0000313" key="5">
    <source>
        <dbReference type="Proteomes" id="UP000295444"/>
    </source>
</evidence>
<dbReference type="AlphaFoldDB" id="A0A4R6SK86"/>
<dbReference type="Proteomes" id="UP000295444">
    <property type="component" value="Unassembled WGS sequence"/>
</dbReference>
<name>A0A4R6SK86_LABRH</name>
<reference evidence="4 5" key="1">
    <citation type="submission" date="2019-03" db="EMBL/GenBank/DDBJ databases">
        <title>Genomic Encyclopedia of Type Strains, Phase IV (KMG-IV): sequencing the most valuable type-strain genomes for metagenomic binning, comparative biology and taxonomic classification.</title>
        <authorList>
            <person name="Goeker M."/>
        </authorList>
    </citation>
    <scope>NUCLEOTIDE SEQUENCE [LARGE SCALE GENOMIC DNA]</scope>
    <source>
        <strain evidence="4 5">DSM 45361</strain>
    </source>
</reference>
<feature type="compositionally biased region" description="Basic and acidic residues" evidence="2">
    <location>
        <begin position="1"/>
        <end position="43"/>
    </location>
</feature>
<dbReference type="Gene3D" id="1.20.1260.20">
    <property type="entry name" value="PPE superfamily"/>
    <property type="match status" value="1"/>
</dbReference>
<accession>A0A4R6SK86</accession>